<dbReference type="InterPro" id="IPR036259">
    <property type="entry name" value="MFS_trans_sf"/>
</dbReference>
<dbReference type="CDD" id="cd12148">
    <property type="entry name" value="fungal_TF_MHR"/>
    <property type="match status" value="1"/>
</dbReference>
<dbReference type="AlphaFoldDB" id="A0A397GTP9"/>
<dbReference type="GO" id="GO:0022857">
    <property type="term" value="F:transmembrane transporter activity"/>
    <property type="evidence" value="ECO:0007669"/>
    <property type="project" value="TreeGrafter"/>
</dbReference>
<proteinExistence type="predicted"/>
<comment type="caution">
    <text evidence="7">The sequence shown here is derived from an EMBL/GenBank/DDBJ whole genome shotgun (WGS) entry which is preliminary data.</text>
</comment>
<sequence>MLYTISDEFGGFQTSSWIVLAYTLSYFGCAVFIARVSDVIGRKITLFACFLIFLAASMAYAASKNLKQLIGFRAAQDSASALPVISSVVGVIVALAGISGPLIGGHLITYTSWRWAFWINFYAVKNAYFKHLDYLGTLLIMLGSVLLVFILNQAAIRVYARKSAPVIVILVISGLAWITLVCWQWIVSWHAKLRHLRPQLPFRLLTDRVMVAGFLSTLLTGFVMLLVIVNIPLRATFGSGLGGAASAKRNNTFCTLNLASVFMLIGSAVLSTLPDSVDPVPKQYGLEAIVGFGLGLSLSTMTFLTSMQVEFEDHAIAPAVVAQLRIFSSSIGTTVSFIIFNHKIQEALTGDKTGTECLRCQRSGRKCVPAPTKPEEVTFRHGQNPSLRPKGPPRYGESDLTFPDDQVWVKTPPEVDFEDETDRTAADYHVIPVETPTSFLEALPEGRSSSSGAAFPSSAIVNAVNPSPSPNIPHRSGIAEQFTPNVTDSLLPPDALVSRQKLASFNEAFLLRHFRNSLGAWLDVSDHEMHFSVDVVERAPSCPLLLYACLAIAARHLSHTKNSVPPNIADEYHEKCIAILLPALENRNFSISIEVVLASTVILRFFEQISSHAPSNDQQRHLLAGSVYFSSQVDCAISGGLAEASFWVFVMQDIQFALSHQNPLRLTLSPFEQSLCQMWESKNSLAERDWTHRATWLLAETINFCYGANHQMRLDTVDGDELKRKIRTWELEKPETFQPLHFSHADPQNHRPFPVIWYTTPLHATAIQHICMAKALLLEHELHQTHTGNAEHIARRIKDDIMTNLGILFGIALSTDDDPSVRIMACHALCACGSWILDPLAQNCLLALLRKTEAENGWPWAFEVQKLSHDWGFTAT</sequence>
<protein>
    <recommendedName>
        <fullName evidence="9">Major facilitator superfamily (MFS) profile domain-containing protein</fullName>
    </recommendedName>
</protein>
<keyword evidence="8" id="KW-1185">Reference proteome</keyword>
<feature type="transmembrane region" description="Helical" evidence="6">
    <location>
        <begin position="134"/>
        <end position="152"/>
    </location>
</feature>
<dbReference type="InterPro" id="IPR021858">
    <property type="entry name" value="Fun_TF"/>
</dbReference>
<evidence type="ECO:0000256" key="2">
    <source>
        <dbReference type="ARBA" id="ARBA00022692"/>
    </source>
</evidence>
<dbReference type="GeneID" id="38125883"/>
<dbReference type="EMBL" id="NKHU02000111">
    <property type="protein sequence ID" value="RHZ54401.1"/>
    <property type="molecule type" value="Genomic_DNA"/>
</dbReference>
<dbReference type="PANTHER" id="PTHR23501:SF43">
    <property type="entry name" value="MULTIDRUG TRANSPORTER, PUTATIVE (AFU_ORTHOLOGUE AFUA_6G03040)-RELATED"/>
    <property type="match status" value="1"/>
</dbReference>
<feature type="region of interest" description="Disordered" evidence="5">
    <location>
        <begin position="371"/>
        <end position="405"/>
    </location>
</feature>
<evidence type="ECO:0000313" key="7">
    <source>
        <dbReference type="EMBL" id="RHZ54401.1"/>
    </source>
</evidence>
<dbReference type="SUPFAM" id="SSF103473">
    <property type="entry name" value="MFS general substrate transporter"/>
    <property type="match status" value="2"/>
</dbReference>
<dbReference type="Gene3D" id="1.20.1250.20">
    <property type="entry name" value="MFS general substrate transporter like domains"/>
    <property type="match status" value="1"/>
</dbReference>
<feature type="transmembrane region" description="Helical" evidence="6">
    <location>
        <begin position="82"/>
        <end position="104"/>
    </location>
</feature>
<feature type="transmembrane region" description="Helical" evidence="6">
    <location>
        <begin position="209"/>
        <end position="233"/>
    </location>
</feature>
<reference evidence="7" key="1">
    <citation type="submission" date="2018-08" db="EMBL/GenBank/DDBJ databases">
        <title>Draft genome sequence of azole-resistant Aspergillus thermomutatus (Neosartorya pseudofischeri) strain HMR AF 39, isolated from a human nasal aspirate.</title>
        <authorList>
            <person name="Parent-Michaud M."/>
            <person name="Dufresne P.J."/>
            <person name="Fournier E."/>
            <person name="Martineau C."/>
            <person name="Moreira S."/>
            <person name="Perkins V."/>
            <person name="De Repentigny L."/>
            <person name="Dufresne S.F."/>
        </authorList>
    </citation>
    <scope>NUCLEOTIDE SEQUENCE [LARGE SCALE GENOMIC DNA]</scope>
    <source>
        <strain evidence="7">HMR AF 39</strain>
    </source>
</reference>
<evidence type="ECO:0008006" key="9">
    <source>
        <dbReference type="Google" id="ProtNLM"/>
    </source>
</evidence>
<dbReference type="VEuPathDB" id="FungiDB:CDV56_103909"/>
<keyword evidence="3 6" id="KW-1133">Transmembrane helix</keyword>
<evidence type="ECO:0000256" key="1">
    <source>
        <dbReference type="ARBA" id="ARBA00004141"/>
    </source>
</evidence>
<name>A0A397GTP9_ASPTH</name>
<dbReference type="Proteomes" id="UP000215305">
    <property type="component" value="Unassembled WGS sequence"/>
</dbReference>
<evidence type="ECO:0000313" key="8">
    <source>
        <dbReference type="Proteomes" id="UP000215305"/>
    </source>
</evidence>
<dbReference type="Pfam" id="PF11951">
    <property type="entry name" value="Fungal_trans_2"/>
    <property type="match status" value="1"/>
</dbReference>
<dbReference type="PANTHER" id="PTHR23501">
    <property type="entry name" value="MAJOR FACILITATOR SUPERFAMILY"/>
    <property type="match status" value="1"/>
</dbReference>
<feature type="transmembrane region" description="Helical" evidence="6">
    <location>
        <begin position="17"/>
        <end position="37"/>
    </location>
</feature>
<comment type="subcellular location">
    <subcellularLocation>
        <location evidence="1">Membrane</location>
        <topology evidence="1">Multi-pass membrane protein</topology>
    </subcellularLocation>
</comment>
<feature type="transmembrane region" description="Helical" evidence="6">
    <location>
        <begin position="44"/>
        <end position="62"/>
    </location>
</feature>
<feature type="transmembrane region" description="Helical" evidence="6">
    <location>
        <begin position="164"/>
        <end position="189"/>
    </location>
</feature>
<evidence type="ECO:0000256" key="3">
    <source>
        <dbReference type="ARBA" id="ARBA00022989"/>
    </source>
</evidence>
<organism evidence="7 8">
    <name type="scientific">Aspergillus thermomutatus</name>
    <name type="common">Neosartorya pseudofischeri</name>
    <dbReference type="NCBI Taxonomy" id="41047"/>
    <lineage>
        <taxon>Eukaryota</taxon>
        <taxon>Fungi</taxon>
        <taxon>Dikarya</taxon>
        <taxon>Ascomycota</taxon>
        <taxon>Pezizomycotina</taxon>
        <taxon>Eurotiomycetes</taxon>
        <taxon>Eurotiomycetidae</taxon>
        <taxon>Eurotiales</taxon>
        <taxon>Aspergillaceae</taxon>
        <taxon>Aspergillus</taxon>
        <taxon>Aspergillus subgen. Fumigati</taxon>
    </lineage>
</organism>
<evidence type="ECO:0000256" key="5">
    <source>
        <dbReference type="SAM" id="MobiDB-lite"/>
    </source>
</evidence>
<keyword evidence="4 6" id="KW-0472">Membrane</keyword>
<keyword evidence="2 6" id="KW-0812">Transmembrane</keyword>
<dbReference type="OrthoDB" id="4525710at2759"/>
<evidence type="ECO:0000256" key="6">
    <source>
        <dbReference type="SAM" id="Phobius"/>
    </source>
</evidence>
<accession>A0A397GTP9</accession>
<dbReference type="GO" id="GO:0005886">
    <property type="term" value="C:plasma membrane"/>
    <property type="evidence" value="ECO:0007669"/>
    <property type="project" value="TreeGrafter"/>
</dbReference>
<evidence type="ECO:0000256" key="4">
    <source>
        <dbReference type="ARBA" id="ARBA00023136"/>
    </source>
</evidence>
<dbReference type="RefSeq" id="XP_026613969.1">
    <property type="nucleotide sequence ID" value="XM_026757528.1"/>
</dbReference>
<gene>
    <name evidence="7" type="ORF">CDV56_103909</name>
</gene>